<protein>
    <recommendedName>
        <fullName evidence="4">DUF465 domain-containing protein</fullName>
    </recommendedName>
</protein>
<dbReference type="STRING" id="1189325.SAMN04488119_102190"/>
<dbReference type="Pfam" id="PF04325">
    <property type="entry name" value="DUF465"/>
    <property type="match status" value="1"/>
</dbReference>
<gene>
    <name evidence="2" type="ORF">SAMN05216200_101328</name>
</gene>
<sequence length="84" mass="9716">MTHVPHELHEELPEFAERIHALKLSDAHFARLAERHHELNRAIHRAEALVEPMDDMALETLKKERLALLDEIRAILKRDAADAV</sequence>
<keyword evidence="3" id="KW-1185">Reference proteome</keyword>
<dbReference type="RefSeq" id="WP_072745896.1">
    <property type="nucleotide sequence ID" value="NZ_FOHL01000002.1"/>
</dbReference>
<proteinExistence type="predicted"/>
<reference evidence="2 3" key="1">
    <citation type="submission" date="2016-12" db="EMBL/GenBank/DDBJ databases">
        <authorList>
            <person name="Song W.-J."/>
            <person name="Kurnit D.M."/>
        </authorList>
    </citation>
    <scope>NUCLEOTIDE SEQUENCE [LARGE SCALE GENOMIC DNA]</scope>
    <source>
        <strain evidence="2 3">CGMCC 1.10808</strain>
    </source>
</reference>
<dbReference type="Proteomes" id="UP000184066">
    <property type="component" value="Unassembled WGS sequence"/>
</dbReference>
<organism evidence="2 3">
    <name type="scientific">Oceanicella actignis</name>
    <dbReference type="NCBI Taxonomy" id="1189325"/>
    <lineage>
        <taxon>Bacteria</taxon>
        <taxon>Pseudomonadati</taxon>
        <taxon>Pseudomonadota</taxon>
        <taxon>Alphaproteobacteria</taxon>
        <taxon>Rhodobacterales</taxon>
        <taxon>Paracoccaceae</taxon>
        <taxon>Oceanicella</taxon>
    </lineage>
</organism>
<dbReference type="EMBL" id="FRDL01000001">
    <property type="protein sequence ID" value="SHN51443.1"/>
    <property type="molecule type" value="Genomic_DNA"/>
</dbReference>
<keyword evidence="1" id="KW-0175">Coiled coil</keyword>
<dbReference type="AlphaFoldDB" id="A0A1M7RYT9"/>
<evidence type="ECO:0000313" key="3">
    <source>
        <dbReference type="Proteomes" id="UP000184066"/>
    </source>
</evidence>
<evidence type="ECO:0000256" key="1">
    <source>
        <dbReference type="SAM" id="Coils"/>
    </source>
</evidence>
<dbReference type="Gene3D" id="6.10.280.50">
    <property type="match status" value="1"/>
</dbReference>
<dbReference type="InterPro" id="IPR007420">
    <property type="entry name" value="DUF465"/>
</dbReference>
<dbReference type="OrthoDB" id="1263265at2"/>
<evidence type="ECO:0008006" key="4">
    <source>
        <dbReference type="Google" id="ProtNLM"/>
    </source>
</evidence>
<feature type="coiled-coil region" evidence="1">
    <location>
        <begin position="29"/>
        <end position="78"/>
    </location>
</feature>
<dbReference type="InterPro" id="IPR038444">
    <property type="entry name" value="DUF465_sf"/>
</dbReference>
<name>A0A1M7RYT9_9RHOB</name>
<accession>A0A1M7RYT9</accession>
<evidence type="ECO:0000313" key="2">
    <source>
        <dbReference type="EMBL" id="SHN51443.1"/>
    </source>
</evidence>